<dbReference type="PANTHER" id="PTHR43133">
    <property type="entry name" value="RNA POLYMERASE ECF-TYPE SIGMA FACTO"/>
    <property type="match status" value="1"/>
</dbReference>
<dbReference type="Pfam" id="PF04542">
    <property type="entry name" value="Sigma70_r2"/>
    <property type="match status" value="1"/>
</dbReference>
<dbReference type="Gene3D" id="1.10.10.10">
    <property type="entry name" value="Winged helix-like DNA-binding domain superfamily/Winged helix DNA-binding domain"/>
    <property type="match status" value="1"/>
</dbReference>
<proteinExistence type="inferred from homology"/>
<keyword evidence="3 6" id="KW-0731">Sigma factor</keyword>
<dbReference type="InterPro" id="IPR000838">
    <property type="entry name" value="RNA_pol_sigma70_ECF_CS"/>
</dbReference>
<organism evidence="9 10">
    <name type="scientific">Mycolicibacterium sphagni</name>
    <dbReference type="NCBI Taxonomy" id="1786"/>
    <lineage>
        <taxon>Bacteria</taxon>
        <taxon>Bacillati</taxon>
        <taxon>Actinomycetota</taxon>
        <taxon>Actinomycetes</taxon>
        <taxon>Mycobacteriales</taxon>
        <taxon>Mycobacteriaceae</taxon>
        <taxon>Mycolicibacterium</taxon>
    </lineage>
</organism>
<dbReference type="InterPro" id="IPR036388">
    <property type="entry name" value="WH-like_DNA-bd_sf"/>
</dbReference>
<evidence type="ECO:0000256" key="1">
    <source>
        <dbReference type="ARBA" id="ARBA00010641"/>
    </source>
</evidence>
<sequence>MTCSATVVCAQVRVRITGRTNLAADDLTRDAEVTRLALAAGRGDNDALGQFVRYTRRDVWRLVAYLSNVGTADDLTQETFLRAIGSLPSFSGRSSARTWLFSIARRVVVDQIRRDRCRPRTCAATHFSNVVELSRFRGNRQAVAGFEDIVELRILLDGLDVERRQALLLTQVLGLTYAEAATVCGCPVGTIRSRVARAREQLLAAPAQCVGDVQAEIPTVPASSTGAKGAVPEPI</sequence>
<evidence type="ECO:0000313" key="9">
    <source>
        <dbReference type="EMBL" id="NTY63981.1"/>
    </source>
</evidence>
<dbReference type="NCBIfam" id="TIGR02937">
    <property type="entry name" value="sigma70-ECF"/>
    <property type="match status" value="1"/>
</dbReference>
<evidence type="ECO:0000256" key="4">
    <source>
        <dbReference type="ARBA" id="ARBA00023125"/>
    </source>
</evidence>
<dbReference type="Gene3D" id="1.10.1740.10">
    <property type="match status" value="1"/>
</dbReference>
<feature type="domain" description="RNA polymerase sigma-70 region 2" evidence="7">
    <location>
        <begin position="52"/>
        <end position="116"/>
    </location>
</feature>
<dbReference type="InterPro" id="IPR039425">
    <property type="entry name" value="RNA_pol_sigma-70-like"/>
</dbReference>
<dbReference type="Proteomes" id="UP000708347">
    <property type="component" value="Unassembled WGS sequence"/>
</dbReference>
<evidence type="ECO:0000256" key="3">
    <source>
        <dbReference type="ARBA" id="ARBA00023082"/>
    </source>
</evidence>
<dbReference type="SUPFAM" id="SSF88946">
    <property type="entry name" value="Sigma2 domain of RNA polymerase sigma factors"/>
    <property type="match status" value="1"/>
</dbReference>
<dbReference type="InterPro" id="IPR013324">
    <property type="entry name" value="RNA_pol_sigma_r3/r4-like"/>
</dbReference>
<gene>
    <name evidence="9" type="primary">sigC</name>
    <name evidence="9" type="ORF">FEG63_31175</name>
</gene>
<dbReference type="InterPro" id="IPR013325">
    <property type="entry name" value="RNA_pol_sigma_r2"/>
</dbReference>
<dbReference type="Pfam" id="PF08281">
    <property type="entry name" value="Sigma70_r4_2"/>
    <property type="match status" value="1"/>
</dbReference>
<evidence type="ECO:0000256" key="6">
    <source>
        <dbReference type="RuleBase" id="RU000716"/>
    </source>
</evidence>
<comment type="caution">
    <text evidence="9">The sequence shown here is derived from an EMBL/GenBank/DDBJ whole genome shotgun (WGS) entry which is preliminary data.</text>
</comment>
<keyword evidence="4 6" id="KW-0238">DNA-binding</keyword>
<dbReference type="CDD" id="cd06171">
    <property type="entry name" value="Sigma70_r4"/>
    <property type="match status" value="1"/>
</dbReference>
<keyword evidence="10" id="KW-1185">Reference proteome</keyword>
<dbReference type="NCBIfam" id="NF007231">
    <property type="entry name" value="PRK09649.1"/>
    <property type="match status" value="1"/>
</dbReference>
<name>A0ABX2K1X1_9MYCO</name>
<reference evidence="9 10" key="1">
    <citation type="submission" date="2019-05" db="EMBL/GenBank/DDBJ databases">
        <title>Mycolicibacterium sphagni ENV482 genome assembly.</title>
        <authorList>
            <person name="Chen W."/>
            <person name="Faulkner N.W."/>
            <person name="Hyman M.R."/>
        </authorList>
    </citation>
    <scope>NUCLEOTIDE SEQUENCE [LARGE SCALE GENOMIC DNA]</scope>
    <source>
        <strain evidence="9 10">ENV482</strain>
    </source>
</reference>
<comment type="similarity">
    <text evidence="1 6">Belongs to the sigma-70 factor family. ECF subfamily.</text>
</comment>
<evidence type="ECO:0000256" key="2">
    <source>
        <dbReference type="ARBA" id="ARBA00023015"/>
    </source>
</evidence>
<dbReference type="InterPro" id="IPR007627">
    <property type="entry name" value="RNA_pol_sigma70_r2"/>
</dbReference>
<feature type="domain" description="RNA polymerase sigma factor 70 region 4 type 2" evidence="8">
    <location>
        <begin position="152"/>
        <end position="202"/>
    </location>
</feature>
<dbReference type="InterPro" id="IPR013249">
    <property type="entry name" value="RNA_pol_sigma70_r4_t2"/>
</dbReference>
<evidence type="ECO:0000256" key="5">
    <source>
        <dbReference type="ARBA" id="ARBA00023163"/>
    </source>
</evidence>
<dbReference type="PANTHER" id="PTHR43133:SF61">
    <property type="entry name" value="ECF RNA POLYMERASE SIGMA FACTOR SIGC"/>
    <property type="match status" value="1"/>
</dbReference>
<accession>A0ABX2K1X1</accession>
<evidence type="ECO:0000259" key="8">
    <source>
        <dbReference type="Pfam" id="PF08281"/>
    </source>
</evidence>
<protein>
    <recommendedName>
        <fullName evidence="6">RNA polymerase sigma factor</fullName>
    </recommendedName>
</protein>
<keyword evidence="2 6" id="KW-0805">Transcription regulation</keyword>
<dbReference type="InterPro" id="IPR014284">
    <property type="entry name" value="RNA_pol_sigma-70_dom"/>
</dbReference>
<dbReference type="SUPFAM" id="SSF88659">
    <property type="entry name" value="Sigma3 and sigma4 domains of RNA polymerase sigma factors"/>
    <property type="match status" value="1"/>
</dbReference>
<evidence type="ECO:0000259" key="7">
    <source>
        <dbReference type="Pfam" id="PF04542"/>
    </source>
</evidence>
<evidence type="ECO:0000313" key="10">
    <source>
        <dbReference type="Proteomes" id="UP000708347"/>
    </source>
</evidence>
<keyword evidence="5 6" id="KW-0804">Transcription</keyword>
<dbReference type="PROSITE" id="PS01063">
    <property type="entry name" value="SIGMA70_ECF"/>
    <property type="match status" value="1"/>
</dbReference>
<dbReference type="RefSeq" id="WP_014805755.1">
    <property type="nucleotide sequence ID" value="NZ_VBSB01000037.1"/>
</dbReference>
<dbReference type="EMBL" id="VBSB01000037">
    <property type="protein sequence ID" value="NTY63981.1"/>
    <property type="molecule type" value="Genomic_DNA"/>
</dbReference>